<keyword evidence="2" id="KW-0732">Signal</keyword>
<proteinExistence type="predicted"/>
<name>A0A4R5DSK2_9BACT</name>
<organism evidence="4 5">
    <name type="scientific">Dyadobacter psychrotolerans</name>
    <dbReference type="NCBI Taxonomy" id="2541721"/>
    <lineage>
        <taxon>Bacteria</taxon>
        <taxon>Pseudomonadati</taxon>
        <taxon>Bacteroidota</taxon>
        <taxon>Cytophagia</taxon>
        <taxon>Cytophagales</taxon>
        <taxon>Spirosomataceae</taxon>
        <taxon>Dyadobacter</taxon>
    </lineage>
</organism>
<dbReference type="OrthoDB" id="1123245at2"/>
<evidence type="ECO:0000256" key="2">
    <source>
        <dbReference type="SAM" id="SignalP"/>
    </source>
</evidence>
<evidence type="ECO:0000259" key="3">
    <source>
        <dbReference type="Pfam" id="PF18962"/>
    </source>
</evidence>
<feature type="domain" description="Secretion system C-terminal sorting" evidence="3">
    <location>
        <begin position="296"/>
        <end position="370"/>
    </location>
</feature>
<feature type="signal peptide" evidence="2">
    <location>
        <begin position="1"/>
        <end position="22"/>
    </location>
</feature>
<dbReference type="Proteomes" id="UP000294850">
    <property type="component" value="Unassembled WGS sequence"/>
</dbReference>
<evidence type="ECO:0000256" key="1">
    <source>
        <dbReference type="SAM" id="MobiDB-lite"/>
    </source>
</evidence>
<dbReference type="EMBL" id="SMFL01000002">
    <property type="protein sequence ID" value="TDE17456.1"/>
    <property type="molecule type" value="Genomic_DNA"/>
</dbReference>
<feature type="chain" id="PRO_5020853338" evidence="2">
    <location>
        <begin position="23"/>
        <end position="371"/>
    </location>
</feature>
<accession>A0A4R5DSK2</accession>
<sequence length="371" mass="41364">MKYIYKISLFLIAVLFSHFSQATHLQGGEIRVAHAGGQTYKISVLIYFDMINGPGATVAQNNVQVCMGDGKVVTFERSSFEALPEGKGIYVGKYEGNYTYASFGTYQISAALENRNSGVLNLQNGDRYPMFIWTVLTTEVPNSTPVLPYLQFQAGVRQIFTVDLKPTDTEADSVSFRLQKLSKPSPGTCGVRSIDQEFIYPNDVSKSGTFKIDQTTRKLIWKAPEKIGSYLFAVVADEWRNGIKISETYREGTINVIDKPGETVEIPPYEEAESSAGTGPKPNPDSEKISIAIQAYPVPTDDFINVKVQSKNRSIITLQLIDLQGRILQQISSRSAEILFQEQFDVRDYASGIYLIRAENDTESVTQKIIR</sequence>
<dbReference type="NCBIfam" id="TIGR04183">
    <property type="entry name" value="Por_Secre_tail"/>
    <property type="match status" value="1"/>
</dbReference>
<gene>
    <name evidence="4" type="ORF">E0F88_06090</name>
</gene>
<dbReference type="InterPro" id="IPR026444">
    <property type="entry name" value="Secre_tail"/>
</dbReference>
<comment type="caution">
    <text evidence="4">The sequence shown here is derived from an EMBL/GenBank/DDBJ whole genome shotgun (WGS) entry which is preliminary data.</text>
</comment>
<protein>
    <submittedName>
        <fullName evidence="4">T9SS type A sorting domain-containing protein</fullName>
    </submittedName>
</protein>
<dbReference type="AlphaFoldDB" id="A0A4R5DSK2"/>
<keyword evidence="5" id="KW-1185">Reference proteome</keyword>
<evidence type="ECO:0000313" key="4">
    <source>
        <dbReference type="EMBL" id="TDE17456.1"/>
    </source>
</evidence>
<dbReference type="Pfam" id="PF18962">
    <property type="entry name" value="Por_Secre_tail"/>
    <property type="match status" value="1"/>
</dbReference>
<reference evidence="4 5" key="1">
    <citation type="submission" date="2019-03" db="EMBL/GenBank/DDBJ databases">
        <title>Dyadobacter AR-3-6 sp. nov., isolated from arctic soil.</title>
        <authorList>
            <person name="Chaudhary D.K."/>
        </authorList>
    </citation>
    <scope>NUCLEOTIDE SEQUENCE [LARGE SCALE GENOMIC DNA]</scope>
    <source>
        <strain evidence="4 5">AR-3-6</strain>
    </source>
</reference>
<feature type="region of interest" description="Disordered" evidence="1">
    <location>
        <begin position="267"/>
        <end position="287"/>
    </location>
</feature>
<dbReference type="RefSeq" id="WP_131957322.1">
    <property type="nucleotide sequence ID" value="NZ_SMFL01000002.1"/>
</dbReference>
<evidence type="ECO:0000313" key="5">
    <source>
        <dbReference type="Proteomes" id="UP000294850"/>
    </source>
</evidence>